<sequence>MACSLPPSSIFLHAGTATAGVVLSVPHREQGRPYLYSSSSRDLQLGKCLTVRRSIVTVKIRPLLHWLQPLLQCRRRPTSQDWHLQQPRLVGGLVSLVAAPGAAESSQANPSAPLSPCKASVVTHQQQHQLLRALHHHQCLWIKGRHQDQMERRPLMLMMRVMLRLARTRRECIGHMTKKLDWLVLG</sequence>
<reference evidence="1" key="1">
    <citation type="submission" date="2014-09" db="EMBL/GenBank/DDBJ databases">
        <authorList>
            <person name="Magalhaes I.L.F."/>
            <person name="Oliveira U."/>
            <person name="Santos F.R."/>
            <person name="Vidigal T.H.D.A."/>
            <person name="Brescovit A.D."/>
            <person name="Santos A.J."/>
        </authorList>
    </citation>
    <scope>NUCLEOTIDE SEQUENCE</scope>
    <source>
        <tissue evidence="1">Shoot tissue taken approximately 20 cm above the soil surface</tissue>
    </source>
</reference>
<dbReference type="EMBL" id="GBRH01215569">
    <property type="protein sequence ID" value="JAD82326.1"/>
    <property type="molecule type" value="Transcribed_RNA"/>
</dbReference>
<dbReference type="AlphaFoldDB" id="A0A0A9D3B7"/>
<reference evidence="1" key="2">
    <citation type="journal article" date="2015" name="Data Brief">
        <title>Shoot transcriptome of the giant reed, Arundo donax.</title>
        <authorList>
            <person name="Barrero R.A."/>
            <person name="Guerrero F.D."/>
            <person name="Moolhuijzen P."/>
            <person name="Goolsby J.A."/>
            <person name="Tidwell J."/>
            <person name="Bellgard S.E."/>
            <person name="Bellgard M.I."/>
        </authorList>
    </citation>
    <scope>NUCLEOTIDE SEQUENCE</scope>
    <source>
        <tissue evidence="1">Shoot tissue taken approximately 20 cm above the soil surface</tissue>
    </source>
</reference>
<proteinExistence type="predicted"/>
<evidence type="ECO:0000313" key="1">
    <source>
        <dbReference type="EMBL" id="JAD82326.1"/>
    </source>
</evidence>
<protein>
    <submittedName>
        <fullName evidence="1">Uncharacterized protein</fullName>
    </submittedName>
</protein>
<accession>A0A0A9D3B7</accession>
<organism evidence="1">
    <name type="scientific">Arundo donax</name>
    <name type="common">Giant reed</name>
    <name type="synonym">Donax arundinaceus</name>
    <dbReference type="NCBI Taxonomy" id="35708"/>
    <lineage>
        <taxon>Eukaryota</taxon>
        <taxon>Viridiplantae</taxon>
        <taxon>Streptophyta</taxon>
        <taxon>Embryophyta</taxon>
        <taxon>Tracheophyta</taxon>
        <taxon>Spermatophyta</taxon>
        <taxon>Magnoliopsida</taxon>
        <taxon>Liliopsida</taxon>
        <taxon>Poales</taxon>
        <taxon>Poaceae</taxon>
        <taxon>PACMAD clade</taxon>
        <taxon>Arundinoideae</taxon>
        <taxon>Arundineae</taxon>
        <taxon>Arundo</taxon>
    </lineage>
</organism>
<name>A0A0A9D3B7_ARUDO</name>